<organism evidence="2 3">
    <name type="scientific">Natronomicrosphaera hydrolytica</name>
    <dbReference type="NCBI Taxonomy" id="3242702"/>
    <lineage>
        <taxon>Bacteria</taxon>
        <taxon>Pseudomonadati</taxon>
        <taxon>Planctomycetota</taxon>
        <taxon>Phycisphaerae</taxon>
        <taxon>Phycisphaerales</taxon>
        <taxon>Phycisphaeraceae</taxon>
        <taxon>Natronomicrosphaera</taxon>
    </lineage>
</organism>
<evidence type="ECO:0000313" key="3">
    <source>
        <dbReference type="Proteomes" id="UP001575105"/>
    </source>
</evidence>
<dbReference type="InterPro" id="IPR000600">
    <property type="entry name" value="ROK"/>
</dbReference>
<keyword evidence="3" id="KW-1185">Reference proteome</keyword>
<gene>
    <name evidence="2" type="ORF">ACERK3_16075</name>
</gene>
<evidence type="ECO:0000313" key="2">
    <source>
        <dbReference type="EMBL" id="MFA9479803.1"/>
    </source>
</evidence>
<dbReference type="InterPro" id="IPR036390">
    <property type="entry name" value="WH_DNA-bd_sf"/>
</dbReference>
<reference evidence="2 3" key="1">
    <citation type="submission" date="2024-08" db="EMBL/GenBank/DDBJ databases">
        <title>Whole-genome sequencing of halo(alkali)philic microorganisms from hypersaline lakes.</title>
        <authorList>
            <person name="Sorokin D.Y."/>
            <person name="Merkel A.Y."/>
            <person name="Messina E."/>
            <person name="Yakimov M."/>
        </authorList>
    </citation>
    <scope>NUCLEOTIDE SEQUENCE [LARGE SCALE GENOMIC DNA]</scope>
    <source>
        <strain evidence="2 3">AB-hyl4</strain>
    </source>
</reference>
<accession>A0ABV4U883</accession>
<protein>
    <submittedName>
        <fullName evidence="2">ROK family protein</fullName>
    </submittedName>
</protein>
<sequence length="369" mass="40448">MLMETINPRRRRELRAVLRAGRMSRSQLVAATQLRKNTVLTDVAALLAEGVLREVAQAVPSGGRPRTPLEIDPIARHVVGVSIEPGCVQARRMNLLGEPTSPPAAAKVRSPKHLVPTAERLLRDQLDDRTLMVGVTAPGFIDRSSHELRFSAAAPRRTPLSLAPLVALAGDRPVVLENDVHARAACWLAVHRPPQRHDTLFVGLEDGRLGATLLIDGRPNLGSVGGANELGHNRLPIDTPRCYCGHQGCLERIFSTPYLRHIKPAATRDLADRIRRCDRAADAGLRRIIELLAHGLANAVNLLRVETLVLATRLPDSQPFLDKLADAVRSHVLAELNRRLQIQSHIDTQTQPPDAAAQAALARLFYDGW</sequence>
<comment type="similarity">
    <text evidence="1">Belongs to the ROK (NagC/XylR) family.</text>
</comment>
<dbReference type="SUPFAM" id="SSF53067">
    <property type="entry name" value="Actin-like ATPase domain"/>
    <property type="match status" value="2"/>
</dbReference>
<evidence type="ECO:0000256" key="1">
    <source>
        <dbReference type="ARBA" id="ARBA00006479"/>
    </source>
</evidence>
<dbReference type="Pfam" id="PF00480">
    <property type="entry name" value="ROK"/>
    <property type="match status" value="1"/>
</dbReference>
<name>A0ABV4U883_9BACT</name>
<proteinExistence type="inferred from homology"/>
<dbReference type="PANTHER" id="PTHR18964:SF149">
    <property type="entry name" value="BIFUNCTIONAL UDP-N-ACETYLGLUCOSAMINE 2-EPIMERASE_N-ACETYLMANNOSAMINE KINASE"/>
    <property type="match status" value="1"/>
</dbReference>
<dbReference type="InterPro" id="IPR043129">
    <property type="entry name" value="ATPase_NBD"/>
</dbReference>
<dbReference type="RefSeq" id="WP_425346728.1">
    <property type="nucleotide sequence ID" value="NZ_JBGUBD010000012.1"/>
</dbReference>
<dbReference type="EMBL" id="JBGUBD010000012">
    <property type="protein sequence ID" value="MFA9479803.1"/>
    <property type="molecule type" value="Genomic_DNA"/>
</dbReference>
<dbReference type="SUPFAM" id="SSF46785">
    <property type="entry name" value="Winged helix' DNA-binding domain"/>
    <property type="match status" value="1"/>
</dbReference>
<dbReference type="Proteomes" id="UP001575105">
    <property type="component" value="Unassembled WGS sequence"/>
</dbReference>
<dbReference type="InterPro" id="IPR036388">
    <property type="entry name" value="WH-like_DNA-bd_sf"/>
</dbReference>
<dbReference type="PANTHER" id="PTHR18964">
    <property type="entry name" value="ROK (REPRESSOR, ORF, KINASE) FAMILY"/>
    <property type="match status" value="1"/>
</dbReference>
<dbReference type="Gene3D" id="1.10.10.10">
    <property type="entry name" value="Winged helix-like DNA-binding domain superfamily/Winged helix DNA-binding domain"/>
    <property type="match status" value="1"/>
</dbReference>
<dbReference type="Gene3D" id="3.30.420.40">
    <property type="match status" value="2"/>
</dbReference>
<comment type="caution">
    <text evidence="2">The sequence shown here is derived from an EMBL/GenBank/DDBJ whole genome shotgun (WGS) entry which is preliminary data.</text>
</comment>